<dbReference type="AlphaFoldDB" id="A0A9P8N073"/>
<keyword evidence="3" id="KW-1185">Reference proteome</keyword>
<organism evidence="2 3">
    <name type="scientific">Hirsutella rhossiliensis</name>
    <dbReference type="NCBI Taxonomy" id="111463"/>
    <lineage>
        <taxon>Eukaryota</taxon>
        <taxon>Fungi</taxon>
        <taxon>Dikarya</taxon>
        <taxon>Ascomycota</taxon>
        <taxon>Pezizomycotina</taxon>
        <taxon>Sordariomycetes</taxon>
        <taxon>Hypocreomycetidae</taxon>
        <taxon>Hypocreales</taxon>
        <taxon>Ophiocordycipitaceae</taxon>
        <taxon>Hirsutella</taxon>
    </lineage>
</organism>
<reference evidence="2" key="1">
    <citation type="submission" date="2021-09" db="EMBL/GenBank/DDBJ databases">
        <title>A high-quality genome of the endoparasitic fungus Hirsutella rhossiliensis with a comparison of Hirsutella genomes reveals transposable elements contributing to genome size variation.</title>
        <authorList>
            <person name="Lin R."/>
            <person name="Jiao Y."/>
            <person name="Sun X."/>
            <person name="Ling J."/>
            <person name="Xie B."/>
            <person name="Cheng X."/>
        </authorList>
    </citation>
    <scope>NUCLEOTIDE SEQUENCE</scope>
    <source>
        <strain evidence="2">HR02</strain>
    </source>
</reference>
<evidence type="ECO:0000313" key="2">
    <source>
        <dbReference type="EMBL" id="KAH0964207.1"/>
    </source>
</evidence>
<gene>
    <name evidence="2" type="ORF">HRG_04635</name>
</gene>
<dbReference type="EMBL" id="JAIZPD010000004">
    <property type="protein sequence ID" value="KAH0964207.1"/>
    <property type="molecule type" value="Genomic_DNA"/>
</dbReference>
<feature type="region of interest" description="Disordered" evidence="1">
    <location>
        <begin position="1"/>
        <end position="28"/>
    </location>
</feature>
<proteinExistence type="predicted"/>
<dbReference type="Proteomes" id="UP000824596">
    <property type="component" value="Unassembled WGS sequence"/>
</dbReference>
<evidence type="ECO:0000256" key="1">
    <source>
        <dbReference type="SAM" id="MobiDB-lite"/>
    </source>
</evidence>
<sequence length="269" mass="29883">MIEKLGRAQSQNAEGLPSPPVARVLGGSRPNFDTPFSKACSIGTRKPLPNPPKYDGSRKSYALELDVHYHSENCELWYLVNSCLDERPQQVIATFYAAGGPGSTCDPQEFMRYLDRTSQDSNIQSRAAASLRTMSQRDDQSLASFLRRFEQALAEAGGADSSDNAKIVFLETAINTRLQHSLVTSILLEDYQGWLARVQEIAGRLERLKSVKLPARHPISLAVEEQPSGHGAHSMWLHIAKRIKVEKAETKQSTDTTLPRASTRLARHL</sequence>
<dbReference type="OrthoDB" id="5152741at2759"/>
<dbReference type="GeneID" id="68353764"/>
<comment type="caution">
    <text evidence="2">The sequence shown here is derived from an EMBL/GenBank/DDBJ whole genome shotgun (WGS) entry which is preliminary data.</text>
</comment>
<protein>
    <submittedName>
        <fullName evidence="2">Pol-like protein</fullName>
    </submittedName>
</protein>
<dbReference type="RefSeq" id="XP_044721720.1">
    <property type="nucleotide sequence ID" value="XM_044863106.1"/>
</dbReference>
<accession>A0A9P8N073</accession>
<evidence type="ECO:0000313" key="3">
    <source>
        <dbReference type="Proteomes" id="UP000824596"/>
    </source>
</evidence>
<name>A0A9P8N073_9HYPO</name>
<feature type="region of interest" description="Disordered" evidence="1">
    <location>
        <begin position="248"/>
        <end position="269"/>
    </location>
</feature>